<sequence>MFSVRRVGFSRPIRARLPHDIISQGAAGSFFMGRCCGRHGDGADAEDIEDHTCVISEEDTLAPTGE</sequence>
<accession>A0AA88P7C9</accession>
<evidence type="ECO:0000313" key="1">
    <source>
        <dbReference type="EMBL" id="KAK2872244.1"/>
    </source>
</evidence>
<comment type="caution">
    <text evidence="1">The sequence shown here is derived from an EMBL/GenBank/DDBJ whole genome shotgun (WGS) entry which is preliminary data.</text>
</comment>
<dbReference type="Proteomes" id="UP001187343">
    <property type="component" value="Unassembled WGS sequence"/>
</dbReference>
<reference evidence="1" key="1">
    <citation type="submission" date="2023-08" db="EMBL/GenBank/DDBJ databases">
        <title>Chromosome-level Genome Assembly of mud carp (Cirrhinus molitorella).</title>
        <authorList>
            <person name="Liu H."/>
        </authorList>
    </citation>
    <scope>NUCLEOTIDE SEQUENCE</scope>
    <source>
        <strain evidence="1">Prfri</strain>
        <tissue evidence="1">Muscle</tissue>
    </source>
</reference>
<gene>
    <name evidence="1" type="ORF">Q8A67_022141</name>
</gene>
<evidence type="ECO:0000313" key="2">
    <source>
        <dbReference type="Proteomes" id="UP001187343"/>
    </source>
</evidence>
<dbReference type="EMBL" id="JAUYZG010000022">
    <property type="protein sequence ID" value="KAK2872244.1"/>
    <property type="molecule type" value="Genomic_DNA"/>
</dbReference>
<dbReference type="AlphaFoldDB" id="A0AA88P7C9"/>
<organism evidence="1 2">
    <name type="scientific">Cirrhinus molitorella</name>
    <name type="common">mud carp</name>
    <dbReference type="NCBI Taxonomy" id="172907"/>
    <lineage>
        <taxon>Eukaryota</taxon>
        <taxon>Metazoa</taxon>
        <taxon>Chordata</taxon>
        <taxon>Craniata</taxon>
        <taxon>Vertebrata</taxon>
        <taxon>Euteleostomi</taxon>
        <taxon>Actinopterygii</taxon>
        <taxon>Neopterygii</taxon>
        <taxon>Teleostei</taxon>
        <taxon>Ostariophysi</taxon>
        <taxon>Cypriniformes</taxon>
        <taxon>Cyprinidae</taxon>
        <taxon>Labeoninae</taxon>
        <taxon>Labeonini</taxon>
        <taxon>Cirrhinus</taxon>
    </lineage>
</organism>
<protein>
    <submittedName>
        <fullName evidence="1">Uncharacterized protein</fullName>
    </submittedName>
</protein>
<keyword evidence="2" id="KW-1185">Reference proteome</keyword>
<name>A0AA88P7C9_9TELE</name>
<proteinExistence type="predicted"/>